<dbReference type="EMBL" id="POSP01000003">
    <property type="protein sequence ID" value="PND39313.1"/>
    <property type="molecule type" value="Genomic_DNA"/>
</dbReference>
<dbReference type="RefSeq" id="WP_102769231.1">
    <property type="nucleotide sequence ID" value="NZ_POSP01000003.1"/>
</dbReference>
<reference evidence="1 2" key="1">
    <citation type="submission" date="2018-01" db="EMBL/GenBank/DDBJ databases">
        <title>Draft genome sequence of Paucibacter aquatile CR182 isolated from freshwater of the Nakdong River.</title>
        <authorList>
            <person name="Choi A."/>
            <person name="Chung E.J."/>
        </authorList>
    </citation>
    <scope>NUCLEOTIDE SEQUENCE [LARGE SCALE GENOMIC DNA]</scope>
    <source>
        <strain evidence="1 2">CR182</strain>
    </source>
</reference>
<name>A0A2N8L0T7_9BURK</name>
<protein>
    <submittedName>
        <fullName evidence="1">Uncharacterized protein</fullName>
    </submittedName>
</protein>
<dbReference type="OrthoDB" id="9906180at2"/>
<dbReference type="Proteomes" id="UP000235916">
    <property type="component" value="Unassembled WGS sequence"/>
</dbReference>
<accession>A0A2N8L0T7</accession>
<organism evidence="1 2">
    <name type="scientific">Kinneretia aquatilis</name>
    <dbReference type="NCBI Taxonomy" id="2070761"/>
    <lineage>
        <taxon>Bacteria</taxon>
        <taxon>Pseudomonadati</taxon>
        <taxon>Pseudomonadota</taxon>
        <taxon>Betaproteobacteria</taxon>
        <taxon>Burkholderiales</taxon>
        <taxon>Sphaerotilaceae</taxon>
        <taxon>Roseateles</taxon>
    </lineage>
</organism>
<dbReference type="AlphaFoldDB" id="A0A2N8L0T7"/>
<gene>
    <name evidence="1" type="ORF">C1O66_18455</name>
</gene>
<keyword evidence="2" id="KW-1185">Reference proteome</keyword>
<evidence type="ECO:0000313" key="2">
    <source>
        <dbReference type="Proteomes" id="UP000235916"/>
    </source>
</evidence>
<proteinExistence type="predicted"/>
<sequence>MPSNQSTPIQNNVFAVSVTVKAAQGTEPYLVFNPDPVTLSNQANALIVYSLVSPGYYFPSDGSALVINSADADAEFPIAWLINAATLALGDYNNNAQSYKYTMTVIDALSGAPITTDPSISNTNDE</sequence>
<evidence type="ECO:0000313" key="1">
    <source>
        <dbReference type="EMBL" id="PND39313.1"/>
    </source>
</evidence>
<comment type="caution">
    <text evidence="1">The sequence shown here is derived from an EMBL/GenBank/DDBJ whole genome shotgun (WGS) entry which is preliminary data.</text>
</comment>